<dbReference type="AlphaFoldDB" id="A0A1H9RQF1"/>
<name>A0A1H9RQF1_9EURY</name>
<evidence type="ECO:0000313" key="5">
    <source>
        <dbReference type="EMBL" id="SER74705.1"/>
    </source>
</evidence>
<dbReference type="RefSeq" id="WP_090622047.1">
    <property type="nucleotide sequence ID" value="NZ_FOFD01000007.1"/>
</dbReference>
<dbReference type="PRINTS" id="PR00080">
    <property type="entry name" value="SDRFAMILY"/>
</dbReference>
<dbReference type="InterPro" id="IPR057326">
    <property type="entry name" value="KR_dom"/>
</dbReference>
<accession>A0A1H9RQF1</accession>
<dbReference type="EMBL" id="FOFD01000007">
    <property type="protein sequence ID" value="SER74705.1"/>
    <property type="molecule type" value="Genomic_DNA"/>
</dbReference>
<dbReference type="Proteomes" id="UP000199114">
    <property type="component" value="Unassembled WGS sequence"/>
</dbReference>
<dbReference type="InterPro" id="IPR020904">
    <property type="entry name" value="Sc_DH/Rdtase_CS"/>
</dbReference>
<dbReference type="FunFam" id="3.40.50.720:FF:000047">
    <property type="entry name" value="NADP-dependent L-serine/L-allo-threonine dehydrogenase"/>
    <property type="match status" value="1"/>
</dbReference>
<evidence type="ECO:0000256" key="2">
    <source>
        <dbReference type="ARBA" id="ARBA00023002"/>
    </source>
</evidence>
<dbReference type="InterPro" id="IPR036291">
    <property type="entry name" value="NAD(P)-bd_dom_sf"/>
</dbReference>
<protein>
    <submittedName>
        <fullName evidence="5">NADP-dependent 3-hydroxy acid dehydrogenase YdfG</fullName>
    </submittedName>
</protein>
<reference evidence="6" key="1">
    <citation type="submission" date="2016-10" db="EMBL/GenBank/DDBJ databases">
        <authorList>
            <person name="Varghese N."/>
            <person name="Submissions S."/>
        </authorList>
    </citation>
    <scope>NUCLEOTIDE SEQUENCE [LARGE SCALE GENOMIC DNA]</scope>
    <source>
        <strain evidence="6">DSM 25055</strain>
    </source>
</reference>
<dbReference type="InterPro" id="IPR002347">
    <property type="entry name" value="SDR_fam"/>
</dbReference>
<comment type="similarity">
    <text evidence="1 3">Belongs to the short-chain dehydrogenases/reductases (SDR) family.</text>
</comment>
<dbReference type="SUPFAM" id="SSF51735">
    <property type="entry name" value="NAD(P)-binding Rossmann-fold domains"/>
    <property type="match status" value="1"/>
</dbReference>
<feature type="domain" description="Ketoreductase" evidence="4">
    <location>
        <begin position="20"/>
        <end position="204"/>
    </location>
</feature>
<dbReference type="GO" id="GO:0016616">
    <property type="term" value="F:oxidoreductase activity, acting on the CH-OH group of donors, NAD or NADP as acceptor"/>
    <property type="evidence" value="ECO:0007669"/>
    <property type="project" value="UniProtKB-ARBA"/>
</dbReference>
<proteinExistence type="inferred from homology"/>
<dbReference type="STRING" id="1186196.SAMN04489841_4490"/>
<dbReference type="PROSITE" id="PS00061">
    <property type="entry name" value="ADH_SHORT"/>
    <property type="match status" value="1"/>
</dbReference>
<keyword evidence="6" id="KW-1185">Reference proteome</keyword>
<evidence type="ECO:0000259" key="4">
    <source>
        <dbReference type="SMART" id="SM00822"/>
    </source>
</evidence>
<dbReference type="Gene3D" id="3.40.50.720">
    <property type="entry name" value="NAD(P)-binding Rossmann-like Domain"/>
    <property type="match status" value="1"/>
</dbReference>
<keyword evidence="2" id="KW-0560">Oxidoreductase</keyword>
<dbReference type="PRINTS" id="PR00081">
    <property type="entry name" value="GDHRDH"/>
</dbReference>
<evidence type="ECO:0000256" key="1">
    <source>
        <dbReference type="ARBA" id="ARBA00006484"/>
    </source>
</evidence>
<organism evidence="5 6">
    <name type="scientific">Natrinema salaciae</name>
    <dbReference type="NCBI Taxonomy" id="1186196"/>
    <lineage>
        <taxon>Archaea</taxon>
        <taxon>Methanobacteriati</taxon>
        <taxon>Methanobacteriota</taxon>
        <taxon>Stenosarchaea group</taxon>
        <taxon>Halobacteria</taxon>
        <taxon>Halobacteriales</taxon>
        <taxon>Natrialbaceae</taxon>
        <taxon>Natrinema</taxon>
    </lineage>
</organism>
<dbReference type="SMART" id="SM00822">
    <property type="entry name" value="PKS_KR"/>
    <property type="match status" value="1"/>
</dbReference>
<evidence type="ECO:0000256" key="3">
    <source>
        <dbReference type="RuleBase" id="RU000363"/>
    </source>
</evidence>
<dbReference type="PANTHER" id="PTHR43115:SF4">
    <property type="entry name" value="DEHYDROGENASE_REDUCTASE SDR FAMILY MEMBER 11"/>
    <property type="match status" value="1"/>
</dbReference>
<sequence length="260" mass="27776">MSQTDDSTSDEQGTMPLTESVAIVTGASSGIGAATATALAAEGATVVLAARRVDKLEALADRIETDGGDALVVQTDVTDEDDIDSLVQTVTDEYERIDILVNNAGVMLLEPLERADRSNFRQMVEVNLIGLMNLTHAVVPIMREQGEGHVVNVSSVAGRMTNAFSSGYNATKFGVNGFTDAVRKEVSADGVRTTIIEPGAVDTELPTHIPDDQVLEQFSEMDLPTLEADDIARAITYATTQPQHVDINEMLIRPTGQTSL</sequence>
<evidence type="ECO:0000313" key="6">
    <source>
        <dbReference type="Proteomes" id="UP000199114"/>
    </source>
</evidence>
<dbReference type="PANTHER" id="PTHR43115">
    <property type="entry name" value="DEHYDROGENASE/REDUCTASE SDR FAMILY MEMBER 11"/>
    <property type="match status" value="1"/>
</dbReference>
<dbReference type="Pfam" id="PF00106">
    <property type="entry name" value="adh_short"/>
    <property type="match status" value="1"/>
</dbReference>
<gene>
    <name evidence="5" type="ORF">SAMN04489841_4490</name>
</gene>